<keyword evidence="1" id="KW-1133">Transmembrane helix</keyword>
<dbReference type="Proteomes" id="UP001167919">
    <property type="component" value="Unassembled WGS sequence"/>
</dbReference>
<keyword evidence="4" id="KW-1185">Reference proteome</keyword>
<gene>
    <name evidence="3" type="ORF">DLJ48_02315</name>
    <name evidence="2" type="ORF">EVC35_05960</name>
</gene>
<dbReference type="RefSeq" id="WP_128685544.1">
    <property type="nucleotide sequence ID" value="NZ_CP029684.2"/>
</dbReference>
<organism evidence="2 5">
    <name type="scientific">Oenococcus sicerae</name>
    <dbReference type="NCBI Taxonomy" id="2203724"/>
    <lineage>
        <taxon>Bacteria</taxon>
        <taxon>Bacillati</taxon>
        <taxon>Bacillota</taxon>
        <taxon>Bacilli</taxon>
        <taxon>Lactobacillales</taxon>
        <taxon>Lactobacillaceae</taxon>
        <taxon>Oenococcus</taxon>
    </lineage>
</organism>
<reference evidence="3 4" key="1">
    <citation type="journal article" date="2019" name="Syst. Appl. Microbiol.">
        <title>Oenococcus sicerae sp. nov., isolated from French cider.</title>
        <authorList>
            <person name="Cousin F.J."/>
            <person name="Le Guellec R."/>
            <person name="Chagnot C."/>
            <person name="Goux D."/>
            <person name="Dalmasso M."/>
            <person name="Laplace J.M."/>
            <person name="Cretenet M."/>
        </authorList>
    </citation>
    <scope>NUCLEOTIDE SEQUENCE [LARGE SCALE GENOMIC DNA]</scope>
    <source>
        <strain evidence="3 4">UCMA 15228</strain>
    </source>
</reference>
<dbReference type="EMBL" id="CP029684">
    <property type="protein sequence ID" value="QAS69437.1"/>
    <property type="molecule type" value="Genomic_DNA"/>
</dbReference>
<feature type="transmembrane region" description="Helical" evidence="1">
    <location>
        <begin position="12"/>
        <end position="29"/>
    </location>
</feature>
<feature type="transmembrane region" description="Helical" evidence="1">
    <location>
        <begin position="65"/>
        <end position="86"/>
    </location>
</feature>
<name>A0AAJ1VNA2_9LACO</name>
<keyword evidence="1" id="KW-0472">Membrane</keyword>
<sequence>MMKFFKTFMNYFFNGLGFGSVTYLIVLMTRFEPVAATSRNIASVLIMSGLIGTLSALFDWESLSFLQALVSHFCITLLLVIGMVVYNGWLFYVWYKAAFWLGFVLIYICIWAVIEFKLMLKVNQINRVLKERKQKN</sequence>
<evidence type="ECO:0000313" key="2">
    <source>
        <dbReference type="EMBL" id="MDN6900546.1"/>
    </source>
</evidence>
<evidence type="ECO:0000313" key="3">
    <source>
        <dbReference type="EMBL" id="QAS69437.1"/>
    </source>
</evidence>
<feature type="transmembrane region" description="Helical" evidence="1">
    <location>
        <begin position="92"/>
        <end position="114"/>
    </location>
</feature>
<reference evidence="2" key="2">
    <citation type="submission" date="2019-01" db="EMBL/GenBank/DDBJ databases">
        <title>Oenococcus sicerae UCMA17102.</title>
        <authorList>
            <person name="Cousin F.J."/>
            <person name="Le Guellec R."/>
            <person name="Cretenet M."/>
        </authorList>
    </citation>
    <scope>NUCLEOTIDE SEQUENCE</scope>
    <source>
        <strain evidence="2">UCMA17102</strain>
    </source>
</reference>
<dbReference type="AlphaFoldDB" id="A0AAJ1VNA2"/>
<feature type="transmembrane region" description="Helical" evidence="1">
    <location>
        <begin position="41"/>
        <end position="58"/>
    </location>
</feature>
<proteinExistence type="predicted"/>
<dbReference type="EMBL" id="SDWY01000003">
    <property type="protein sequence ID" value="MDN6900546.1"/>
    <property type="molecule type" value="Genomic_DNA"/>
</dbReference>
<evidence type="ECO:0000313" key="5">
    <source>
        <dbReference type="Proteomes" id="UP001167919"/>
    </source>
</evidence>
<dbReference type="Pfam" id="PF11457">
    <property type="entry name" value="DUF3021"/>
    <property type="match status" value="1"/>
</dbReference>
<evidence type="ECO:0000313" key="4">
    <source>
        <dbReference type="Proteomes" id="UP000286907"/>
    </source>
</evidence>
<dbReference type="InterPro" id="IPR021560">
    <property type="entry name" value="DUF3021"/>
</dbReference>
<accession>A0AAJ1VNA2</accession>
<protein>
    <submittedName>
        <fullName evidence="2">DUF3021 domain-containing protein</fullName>
    </submittedName>
</protein>
<reference evidence="3" key="3">
    <citation type="submission" date="2020-01" db="EMBL/GenBank/DDBJ databases">
        <authorList>
            <person name="Cousin F.J."/>
            <person name="Le Guellec R."/>
            <person name="Cretenet M."/>
        </authorList>
    </citation>
    <scope>NUCLEOTIDE SEQUENCE</scope>
    <source>
        <strain evidence="3">UCMA 15228</strain>
    </source>
</reference>
<evidence type="ECO:0000256" key="1">
    <source>
        <dbReference type="SAM" id="Phobius"/>
    </source>
</evidence>
<keyword evidence="1" id="KW-0812">Transmembrane</keyword>
<dbReference type="Proteomes" id="UP000286907">
    <property type="component" value="Chromosome"/>
</dbReference>